<protein>
    <submittedName>
        <fullName evidence="3">Uncharacterized protein</fullName>
    </submittedName>
</protein>
<dbReference type="AlphaFoldDB" id="A0ABD2QIY3"/>
<dbReference type="PANTHER" id="PTHR12295:SF30">
    <property type="entry name" value="PROTEIN FURRY"/>
    <property type="match status" value="1"/>
</dbReference>
<accession>A0ABD2QIY3</accession>
<keyword evidence="2" id="KW-0472">Membrane</keyword>
<evidence type="ECO:0000256" key="2">
    <source>
        <dbReference type="SAM" id="Phobius"/>
    </source>
</evidence>
<feature type="transmembrane region" description="Helical" evidence="2">
    <location>
        <begin position="21"/>
        <end position="41"/>
    </location>
</feature>
<dbReference type="InterPro" id="IPR039867">
    <property type="entry name" value="Furry/Tao3/Mor2"/>
</dbReference>
<feature type="region of interest" description="Disordered" evidence="1">
    <location>
        <begin position="265"/>
        <end position="322"/>
    </location>
</feature>
<evidence type="ECO:0000256" key="1">
    <source>
        <dbReference type="SAM" id="MobiDB-lite"/>
    </source>
</evidence>
<feature type="compositionally biased region" description="Polar residues" evidence="1">
    <location>
        <begin position="375"/>
        <end position="395"/>
    </location>
</feature>
<dbReference type="PANTHER" id="PTHR12295">
    <property type="entry name" value="FURRY-RELATED"/>
    <property type="match status" value="1"/>
</dbReference>
<gene>
    <name evidence="3" type="ORF">Ciccas_001831</name>
</gene>
<comment type="caution">
    <text evidence="3">The sequence shown here is derived from an EMBL/GenBank/DDBJ whole genome shotgun (WGS) entry which is preliminary data.</text>
</comment>
<evidence type="ECO:0000313" key="4">
    <source>
        <dbReference type="Proteomes" id="UP001626550"/>
    </source>
</evidence>
<name>A0ABD2QIY3_9PLAT</name>
<sequence>MESIAGLWATLIRHRLSNTRIILRYLIVVLSLAPTTLLAHVKRIVVFLAHEKCELVFDELIAELRTIDTIGLSVEASADFPFFRATCNNRESSAGGLASNKMTCTPVDPAKSSTSRASPQNVSIARVIQPQRPRSMHKLYNGHLEAQSTARHLEDIEASENSSPEELVPLSDEMRARKEKCATIYPNNFRRSIVIMDRSHTKNTAIGQEIYTQSPSRRPKSVVVTSSDMQMKLSPEVEGDFNIYDERYATLRADEAQQCVSNMMHSVRGGTPASDQASPNQTHRRSLKSRTLPAKNSVNGDLDTSDENDSHPLARPRPSKHQKHIFFINSSSLPPNLTRLPQLPLPILDTSLAFGLSLPNLRKTTNEKDHVLGGSHNNSPQIATSEMRKQSPSRQTDPEPFKLPLPPNGGYKASLKNWLTEPFISLGNNPIYSATWFPSSQSLLKFARTY</sequence>
<feature type="region of interest" description="Disordered" evidence="1">
    <location>
        <begin position="366"/>
        <end position="407"/>
    </location>
</feature>
<reference evidence="3 4" key="1">
    <citation type="submission" date="2024-11" db="EMBL/GenBank/DDBJ databases">
        <title>Adaptive evolution of stress response genes in parasites aligns with host niche diversity.</title>
        <authorList>
            <person name="Hahn C."/>
            <person name="Resl P."/>
        </authorList>
    </citation>
    <scope>NUCLEOTIDE SEQUENCE [LARGE SCALE GENOMIC DNA]</scope>
    <source>
        <strain evidence="3">EGGRZ-B1_66</strain>
        <tissue evidence="3">Body</tissue>
    </source>
</reference>
<keyword evidence="2" id="KW-0812">Transmembrane</keyword>
<evidence type="ECO:0000313" key="3">
    <source>
        <dbReference type="EMBL" id="KAL3319493.1"/>
    </source>
</evidence>
<keyword evidence="2" id="KW-1133">Transmembrane helix</keyword>
<organism evidence="3 4">
    <name type="scientific">Cichlidogyrus casuarinus</name>
    <dbReference type="NCBI Taxonomy" id="1844966"/>
    <lineage>
        <taxon>Eukaryota</taxon>
        <taxon>Metazoa</taxon>
        <taxon>Spiralia</taxon>
        <taxon>Lophotrochozoa</taxon>
        <taxon>Platyhelminthes</taxon>
        <taxon>Monogenea</taxon>
        <taxon>Monopisthocotylea</taxon>
        <taxon>Dactylogyridea</taxon>
        <taxon>Ancyrocephalidae</taxon>
        <taxon>Cichlidogyrus</taxon>
    </lineage>
</organism>
<dbReference type="EMBL" id="JBJKFK010000131">
    <property type="protein sequence ID" value="KAL3319493.1"/>
    <property type="molecule type" value="Genomic_DNA"/>
</dbReference>
<dbReference type="Proteomes" id="UP001626550">
    <property type="component" value="Unassembled WGS sequence"/>
</dbReference>
<proteinExistence type="predicted"/>
<keyword evidence="4" id="KW-1185">Reference proteome</keyword>